<proteinExistence type="inferred from homology"/>
<dbReference type="UniPathway" id="UPA00557">
    <property type="reaction ID" value="UER00614"/>
</dbReference>
<dbReference type="RefSeq" id="WP_126700331.1">
    <property type="nucleotide sequence ID" value="NZ_RWKW01000043.1"/>
</dbReference>
<evidence type="ECO:0000256" key="12">
    <source>
        <dbReference type="ARBA" id="ARBA00022695"/>
    </source>
</evidence>
<dbReference type="EMBL" id="RWKW01000043">
    <property type="protein sequence ID" value="RST86043.1"/>
    <property type="molecule type" value="Genomic_DNA"/>
</dbReference>
<keyword evidence="11 18" id="KW-0812">Transmembrane</keyword>
<evidence type="ECO:0000256" key="8">
    <source>
        <dbReference type="ARBA" id="ARBA00022475"/>
    </source>
</evidence>
<dbReference type="GO" id="GO:0005886">
    <property type="term" value="C:plasma membrane"/>
    <property type="evidence" value="ECO:0007669"/>
    <property type="project" value="UniProtKB-SubCell"/>
</dbReference>
<feature type="transmembrane region" description="Helical" evidence="19">
    <location>
        <begin position="102"/>
        <end position="121"/>
    </location>
</feature>
<comment type="similarity">
    <text evidence="5 18">Belongs to the CDS family.</text>
</comment>
<keyword evidence="15 19" id="KW-0472">Membrane</keyword>
<feature type="transmembrane region" description="Helical" evidence="19">
    <location>
        <begin position="127"/>
        <end position="149"/>
    </location>
</feature>
<feature type="transmembrane region" description="Helical" evidence="19">
    <location>
        <begin position="170"/>
        <end position="190"/>
    </location>
</feature>
<dbReference type="PROSITE" id="PS01315">
    <property type="entry name" value="CDS"/>
    <property type="match status" value="1"/>
</dbReference>
<evidence type="ECO:0000256" key="4">
    <source>
        <dbReference type="ARBA" id="ARBA00005189"/>
    </source>
</evidence>
<evidence type="ECO:0000256" key="6">
    <source>
        <dbReference type="ARBA" id="ARBA00012487"/>
    </source>
</evidence>
<evidence type="ECO:0000256" key="15">
    <source>
        <dbReference type="ARBA" id="ARBA00023136"/>
    </source>
</evidence>
<feature type="transmembrane region" description="Helical" evidence="19">
    <location>
        <begin position="20"/>
        <end position="42"/>
    </location>
</feature>
<evidence type="ECO:0000256" key="13">
    <source>
        <dbReference type="ARBA" id="ARBA00022989"/>
    </source>
</evidence>
<keyword evidence="12 18" id="KW-0548">Nucleotidyltransferase</keyword>
<comment type="pathway">
    <text evidence="4">Lipid metabolism.</text>
</comment>
<dbReference type="Pfam" id="PF01148">
    <property type="entry name" value="CTP_transf_1"/>
    <property type="match status" value="1"/>
</dbReference>
<dbReference type="InterPro" id="IPR000374">
    <property type="entry name" value="PC_trans"/>
</dbReference>
<keyword evidence="14" id="KW-0443">Lipid metabolism</keyword>
<comment type="subcellular location">
    <subcellularLocation>
        <location evidence="2">Cell membrane</location>
        <topology evidence="2">Multi-pass membrane protein</topology>
    </subcellularLocation>
</comment>
<dbReference type="PANTHER" id="PTHR46382:SF1">
    <property type="entry name" value="PHOSPHATIDATE CYTIDYLYLTRANSFERASE"/>
    <property type="match status" value="1"/>
</dbReference>
<reference evidence="20 21" key="1">
    <citation type="submission" date="2018-12" db="EMBL/GenBank/DDBJ databases">
        <title>Mesorhizobium carbonis sp. nov., isolated from coal mine water.</title>
        <authorList>
            <person name="Xin W."/>
            <person name="Xu Z."/>
            <person name="Xiang F."/>
            <person name="Zhang J."/>
            <person name="Xi L."/>
            <person name="Liu J."/>
        </authorList>
    </citation>
    <scope>NUCLEOTIDE SEQUENCE [LARGE SCALE GENOMIC DNA]</scope>
    <source>
        <strain evidence="20 21">B2.3</strain>
    </source>
</reference>
<dbReference type="EC" id="2.7.7.41" evidence="6 18"/>
<comment type="pathway">
    <text evidence="3 18">Phospholipid metabolism; CDP-diacylglycerol biosynthesis; CDP-diacylglycerol from sn-glycerol 3-phosphate: step 3/3.</text>
</comment>
<dbReference type="OrthoDB" id="9799199at2"/>
<evidence type="ECO:0000256" key="17">
    <source>
        <dbReference type="ARBA" id="ARBA00023264"/>
    </source>
</evidence>
<evidence type="ECO:0000256" key="5">
    <source>
        <dbReference type="ARBA" id="ARBA00010185"/>
    </source>
</evidence>
<keyword evidence="10 18" id="KW-0808">Transferase</keyword>
<evidence type="ECO:0000313" key="20">
    <source>
        <dbReference type="EMBL" id="RST86043.1"/>
    </source>
</evidence>
<evidence type="ECO:0000256" key="9">
    <source>
        <dbReference type="ARBA" id="ARBA00022516"/>
    </source>
</evidence>
<evidence type="ECO:0000256" key="19">
    <source>
        <dbReference type="SAM" id="Phobius"/>
    </source>
</evidence>
<sequence length="271" mass="27629">MSNLRLRILSALVLAPAVLLLAWLGGLPFRLLVAVAGFAIFYEWAHMAGLDRRWTAAGAYGLLLAVPLLLMAAGTPADVTFVALVPVLLAALAVGSFAGHGAWGATGIAYAAIPCIAFAALRGGDTAGLVAIAFLFAVVWATDVFAYFVGRAIGGPKLAPAISPGKTWSGAAGGALFGVAAGVAVAAAVGVAHWPMLALVAIFLSVASQIGDLFESWIKRRYGAKDSSRLIPGHGGVMDRVDGLVAAATALYVVGWLMSGAEKPAAVLFAF</sequence>
<evidence type="ECO:0000256" key="1">
    <source>
        <dbReference type="ARBA" id="ARBA00001698"/>
    </source>
</evidence>
<evidence type="ECO:0000256" key="11">
    <source>
        <dbReference type="ARBA" id="ARBA00022692"/>
    </source>
</evidence>
<evidence type="ECO:0000256" key="2">
    <source>
        <dbReference type="ARBA" id="ARBA00004651"/>
    </source>
</evidence>
<accession>A0A3S0ASG6</accession>
<feature type="transmembrane region" description="Helical" evidence="19">
    <location>
        <begin position="54"/>
        <end position="73"/>
    </location>
</feature>
<keyword evidence="21" id="KW-1185">Reference proteome</keyword>
<evidence type="ECO:0000313" key="21">
    <source>
        <dbReference type="Proteomes" id="UP000278398"/>
    </source>
</evidence>
<gene>
    <name evidence="20" type="ORF">EJC49_12840</name>
</gene>
<keyword evidence="17" id="KW-1208">Phospholipid metabolism</keyword>
<name>A0A3S0ASG6_9HYPH</name>
<comment type="catalytic activity">
    <reaction evidence="1 18">
        <text>a 1,2-diacyl-sn-glycero-3-phosphate + CTP + H(+) = a CDP-1,2-diacyl-sn-glycerol + diphosphate</text>
        <dbReference type="Rhea" id="RHEA:16229"/>
        <dbReference type="ChEBI" id="CHEBI:15378"/>
        <dbReference type="ChEBI" id="CHEBI:33019"/>
        <dbReference type="ChEBI" id="CHEBI:37563"/>
        <dbReference type="ChEBI" id="CHEBI:58332"/>
        <dbReference type="ChEBI" id="CHEBI:58608"/>
        <dbReference type="EC" id="2.7.7.41"/>
    </reaction>
</comment>
<dbReference type="PANTHER" id="PTHR46382">
    <property type="entry name" value="PHOSPHATIDATE CYTIDYLYLTRANSFERASE"/>
    <property type="match status" value="1"/>
</dbReference>
<dbReference type="GO" id="GO:0004605">
    <property type="term" value="F:phosphatidate cytidylyltransferase activity"/>
    <property type="evidence" value="ECO:0007669"/>
    <property type="project" value="UniProtKB-EC"/>
</dbReference>
<organism evidence="20 21">
    <name type="scientific">Aquibium carbonis</name>
    <dbReference type="NCBI Taxonomy" id="2495581"/>
    <lineage>
        <taxon>Bacteria</taxon>
        <taxon>Pseudomonadati</taxon>
        <taxon>Pseudomonadota</taxon>
        <taxon>Alphaproteobacteria</taxon>
        <taxon>Hyphomicrobiales</taxon>
        <taxon>Phyllobacteriaceae</taxon>
        <taxon>Aquibium</taxon>
    </lineage>
</organism>
<evidence type="ECO:0000256" key="3">
    <source>
        <dbReference type="ARBA" id="ARBA00005119"/>
    </source>
</evidence>
<comment type="caution">
    <text evidence="20">The sequence shown here is derived from an EMBL/GenBank/DDBJ whole genome shotgun (WGS) entry which is preliminary data.</text>
</comment>
<dbReference type="GO" id="GO:0016024">
    <property type="term" value="P:CDP-diacylglycerol biosynthetic process"/>
    <property type="evidence" value="ECO:0007669"/>
    <property type="project" value="UniProtKB-UniPathway"/>
</dbReference>
<protein>
    <recommendedName>
        <fullName evidence="7 18">Phosphatidate cytidylyltransferase</fullName>
        <ecNumber evidence="6 18">2.7.7.41</ecNumber>
    </recommendedName>
</protein>
<dbReference type="Proteomes" id="UP000278398">
    <property type="component" value="Unassembled WGS sequence"/>
</dbReference>
<evidence type="ECO:0000256" key="16">
    <source>
        <dbReference type="ARBA" id="ARBA00023209"/>
    </source>
</evidence>
<dbReference type="AlphaFoldDB" id="A0A3S0ASG6"/>
<evidence type="ECO:0000256" key="18">
    <source>
        <dbReference type="RuleBase" id="RU003938"/>
    </source>
</evidence>
<keyword evidence="13 19" id="KW-1133">Transmembrane helix</keyword>
<evidence type="ECO:0000256" key="14">
    <source>
        <dbReference type="ARBA" id="ARBA00023098"/>
    </source>
</evidence>
<keyword evidence="9" id="KW-0444">Lipid biosynthesis</keyword>
<evidence type="ECO:0000256" key="7">
    <source>
        <dbReference type="ARBA" id="ARBA00019373"/>
    </source>
</evidence>
<keyword evidence="8" id="KW-1003">Cell membrane</keyword>
<keyword evidence="16" id="KW-0594">Phospholipid biosynthesis</keyword>
<evidence type="ECO:0000256" key="10">
    <source>
        <dbReference type="ARBA" id="ARBA00022679"/>
    </source>
</evidence>
<feature type="transmembrane region" description="Helical" evidence="19">
    <location>
        <begin position="79"/>
        <end position="95"/>
    </location>
</feature>